<dbReference type="PANTHER" id="PTHR46558">
    <property type="entry name" value="TRACRIPTIONAL REGULATORY PROTEIN-RELATED-RELATED"/>
    <property type="match status" value="1"/>
</dbReference>
<evidence type="ECO:0000313" key="4">
    <source>
        <dbReference type="Proteomes" id="UP000249396"/>
    </source>
</evidence>
<name>A0A2W4QZG8_9GAMM</name>
<dbReference type="InterPro" id="IPR001387">
    <property type="entry name" value="Cro/C1-type_HTH"/>
</dbReference>
<organism evidence="3 4">
    <name type="scientific">Candidatus Methylumidiphilus alinenensis</name>
    <dbReference type="NCBI Taxonomy" id="2202197"/>
    <lineage>
        <taxon>Bacteria</taxon>
        <taxon>Pseudomonadati</taxon>
        <taxon>Pseudomonadota</taxon>
        <taxon>Gammaproteobacteria</taxon>
        <taxon>Methylococcales</taxon>
        <taxon>Candidatus Methylumidiphilus</taxon>
    </lineage>
</organism>
<dbReference type="CDD" id="cd00093">
    <property type="entry name" value="HTH_XRE"/>
    <property type="match status" value="1"/>
</dbReference>
<dbReference type="InterPro" id="IPR010982">
    <property type="entry name" value="Lambda_DNA-bd_dom_sf"/>
</dbReference>
<sequence length="134" mass="15412">MQVHEKLKVMRLFKDWSQEDMAEKLGYSLNGYTKIERGETDITVGKLEKIAEILGIDLQKLLGLNEGNVFNIAEHCNYGVHNVVFLTESQCAQELEKALLSIQEKVKEIEYLKSENSLLRDKIELTQKQRGKSQ</sequence>
<dbReference type="Proteomes" id="UP000249396">
    <property type="component" value="Unassembled WGS sequence"/>
</dbReference>
<feature type="domain" description="HTH cro/C1-type" evidence="2">
    <location>
        <begin position="7"/>
        <end position="61"/>
    </location>
</feature>
<dbReference type="Gene3D" id="1.10.260.40">
    <property type="entry name" value="lambda repressor-like DNA-binding domains"/>
    <property type="match status" value="1"/>
</dbReference>
<evidence type="ECO:0000256" key="1">
    <source>
        <dbReference type="ARBA" id="ARBA00023125"/>
    </source>
</evidence>
<reference evidence="3 4" key="1">
    <citation type="journal article" date="2018" name="Aquat. Microb. Ecol.">
        <title>Gammaproteobacterial methanotrophs dominate.</title>
        <authorList>
            <person name="Rissanen A.J."/>
            <person name="Saarenheimo J."/>
            <person name="Tiirola M."/>
            <person name="Peura S."/>
            <person name="Aalto S.L."/>
            <person name="Karvinen A."/>
            <person name="Nykanen H."/>
        </authorList>
    </citation>
    <scope>NUCLEOTIDE SEQUENCE [LARGE SCALE GENOMIC DNA]</scope>
    <source>
        <strain evidence="3">AMbin10</strain>
    </source>
</reference>
<dbReference type="PROSITE" id="PS50943">
    <property type="entry name" value="HTH_CROC1"/>
    <property type="match status" value="1"/>
</dbReference>
<dbReference type="AlphaFoldDB" id="A0A2W4QZG8"/>
<comment type="caution">
    <text evidence="3">The sequence shown here is derived from an EMBL/GenBank/DDBJ whole genome shotgun (WGS) entry which is preliminary data.</text>
</comment>
<protein>
    <submittedName>
        <fullName evidence="3">XRE family transcriptional regulator</fullName>
    </submittedName>
</protein>
<evidence type="ECO:0000259" key="2">
    <source>
        <dbReference type="PROSITE" id="PS50943"/>
    </source>
</evidence>
<dbReference type="GO" id="GO:0003677">
    <property type="term" value="F:DNA binding"/>
    <property type="evidence" value="ECO:0007669"/>
    <property type="project" value="UniProtKB-KW"/>
</dbReference>
<proteinExistence type="predicted"/>
<dbReference type="PANTHER" id="PTHR46558:SF11">
    <property type="entry name" value="HTH-TYPE TRANSCRIPTIONAL REGULATOR XRE"/>
    <property type="match status" value="1"/>
</dbReference>
<dbReference type="Pfam" id="PF01381">
    <property type="entry name" value="HTH_3"/>
    <property type="match status" value="1"/>
</dbReference>
<keyword evidence="1" id="KW-0238">DNA-binding</keyword>
<gene>
    <name evidence="3" type="ORF">DM484_22960</name>
</gene>
<evidence type="ECO:0000313" key="3">
    <source>
        <dbReference type="EMBL" id="PZN73298.1"/>
    </source>
</evidence>
<dbReference type="EMBL" id="QJPH01000461">
    <property type="protein sequence ID" value="PZN73298.1"/>
    <property type="molecule type" value="Genomic_DNA"/>
</dbReference>
<dbReference type="SUPFAM" id="SSF47413">
    <property type="entry name" value="lambda repressor-like DNA-binding domains"/>
    <property type="match status" value="1"/>
</dbReference>
<accession>A0A2W4QZG8</accession>
<dbReference type="SMART" id="SM00530">
    <property type="entry name" value="HTH_XRE"/>
    <property type="match status" value="1"/>
</dbReference>